<dbReference type="Gene3D" id="3.30.420.10">
    <property type="entry name" value="Ribonuclease H-like superfamily/Ribonuclease H"/>
    <property type="match status" value="1"/>
</dbReference>
<dbReference type="InterPro" id="IPR039537">
    <property type="entry name" value="Retrotran_Ty1/copia-like"/>
</dbReference>
<keyword evidence="3" id="KW-0064">Aspartyl protease</keyword>
<keyword evidence="4" id="KW-0378">Hydrolase</keyword>
<protein>
    <submittedName>
        <fullName evidence="10">RNA-directed DNA polymerase</fullName>
        <ecNumber evidence="10">2.7.7.49</ecNumber>
    </submittedName>
</protein>
<feature type="compositionally biased region" description="Polar residues" evidence="7">
    <location>
        <begin position="986"/>
        <end position="999"/>
    </location>
</feature>
<reference evidence="10" key="2">
    <citation type="submission" date="2020-06" db="EMBL/GenBank/DDBJ databases">
        <title>Helianthus annuus Genome sequencing and assembly Release 2.</title>
        <authorList>
            <person name="Gouzy J."/>
            <person name="Langlade N."/>
            <person name="Munos S."/>
        </authorList>
    </citation>
    <scope>NUCLEOTIDE SEQUENCE</scope>
    <source>
        <tissue evidence="10">Leaves</tissue>
    </source>
</reference>
<keyword evidence="10" id="KW-0695">RNA-directed DNA polymerase</keyword>
<dbReference type="InterPro" id="IPR001878">
    <property type="entry name" value="Znf_CCHC"/>
</dbReference>
<evidence type="ECO:0000256" key="6">
    <source>
        <dbReference type="SAM" id="Coils"/>
    </source>
</evidence>
<keyword evidence="5" id="KW-0863">Zinc-finger</keyword>
<dbReference type="EMBL" id="MNCJ02000328">
    <property type="protein sequence ID" value="KAF5775338.1"/>
    <property type="molecule type" value="Genomic_DNA"/>
</dbReference>
<feature type="compositionally biased region" description="Polar residues" evidence="7">
    <location>
        <begin position="1772"/>
        <end position="1788"/>
    </location>
</feature>
<keyword evidence="11" id="KW-1185">Reference proteome</keyword>
<keyword evidence="10" id="KW-0548">Nucleotidyltransferase</keyword>
<comment type="caution">
    <text evidence="10">The sequence shown here is derived from an EMBL/GenBank/DDBJ whole genome shotgun (WGS) entry which is preliminary data.</text>
</comment>
<feature type="domain" description="CCHC-type" evidence="8">
    <location>
        <begin position="466"/>
        <end position="481"/>
    </location>
</feature>
<dbReference type="Pfam" id="PF14223">
    <property type="entry name" value="Retrotran_gag_2"/>
    <property type="match status" value="1"/>
</dbReference>
<dbReference type="SUPFAM" id="SSF57756">
    <property type="entry name" value="Retrovirus zinc finger-like domains"/>
    <property type="match status" value="2"/>
</dbReference>
<sequence>MSCTSPWDWSLDSRTNQELVTAADWAKSMIPQPSISSSQWALVSNQSQSLQNLLISESETGSNNRPPKLNHMNDFPSWKNRFHTYVQGQSTDLWTCFINAFNTNLETAASTSEGYANMLENDKKAYELEKKAFATLTQALNKDIYHQFSYCKTTKALWDALVARGEGNAAARKSRHDLLKKEFESFQFLENETLNDMITRFYHLISEMCAYGVVATQQDMVSRFADALPPKWSSFIELLKHTGTLDQVNIYEFIQKLEHKNDEEIRKARRAPAPQNTEMYLPGFDVLARSAAAQQQQPKLQTAFVSNTSSSSFPFSQSTAAPPQPQFDPRSYIPVPTQPQPQPQQQQQQAHYTSNPQPQPQSHHTIRVDNSNLSHLSIEVAKEHMEIINTMVSAYCGLVAGQLGNINMTNEDYDQIDKEEMELMDIKWAFASAVRRAKDFMARTGRTSLEGKKNTKYGFDINAVTCFNCGEKGHFKRECTRPTKHGNHNPFRNQTNVNAQQENRERRMVAVNNSQGQPGTTNHNRALAVQADEGCDWSVQFGEGDQGSGTALYAKVIEHVHKEESSGSDDSSGYSGSSDDEGSVSGDNHSEPEKEEGDDDIQELLNEADKLKCQKSILIRKAAATSTEMEKLFSEDGAFSFQTAFMANGSASTSQVNFEPPAPSICKSCAEMKLESEKLHSHNQNLVIELSKCKEANMALTRNEKEFKSVIETLKKNVSEVNKVVYHKQVSINEYINLVEETKKQLAIAQCEHDAIKQKLDSYSNSRFVLDHIIDVQQLKGNQKGIGYNKCPPPLMNNYTKMPDEEEMPRYEPSVPLDVEEFTTGLGFKPDNSSNTASKEQETSPSMKQSPPIIEDYETSDDESEVAVSDQDKSLSKMKGVVIPRENHILCDPDTPEVPSVKKQVIDPVKVDKTGVSTVKSSNVLYTLVGDNKIYSDHVFPIKNVNKSLIDKVFEDNTNKFLGKTLPGIVVTQCDPIPKAEIRKQFGNQKSPTTQQPTASKGKQQQRAPKPKAKVESKGARYMKKGKDVKFVASKGTNKIETFENKSNTDFVQQVKILKRNSDNNYTQHTNGCDERASTSGSTGSTSGSRSSSPKSVERRTCFKCGEIGHIIRNCPNAPKKKLVEKAPPETIHPQRRSVSPKQDKRTVKEQETKQRRKNIKTVEKALKSEVKTVQKEPSRSQPVKPESSKTGRHRQTWLPKSGDNSGGAVVLENHQEIELTFRDAKGRPKTTKAWDVLGGTINSHWIVDSGASRHMTGDLRLLYDVKNIRGGYVAFAGDKGGYITGEGSISNGIVCFDKINYVKQIDHNLLSVSQICDKKFSVIFDDAGCYVLKPGFKIPQEWILLSAPRVNDLYILDMSQAITTSAQVTCFVSKATEKESISWHRRMGHIHLRKMNHLVKNNLVNGVPVRSFHLQDICVSCQKGKQTKKSHPLKKINTVSMPLERLHMDLFGPMKHKTTFGDAYCLVVTDDYSRFSWVSFMAHKSETPGILKDLLTMLENLYTLKVKRIRSDNGTEFKNQVMDEFCTSKGILHEYSSRYTPQQNGVAERKNRTIIETARTMLVESELPIQFWGEAVSAACYTLNRVLTVKRHGKTCFELLQKRKPDLSYLEPFGAPCTMIEPDGKFGARAIEGFFLGYATPNFRVWNLATKKIELWSEVRVQRYTSPVRAPGDPWMFDYDGLFDSFNLPTFDEESAAARMLLESDNAAVSPLVRPIVVDPQVSTSVNNMVQNEVYEDAADYNDSSEDDEYHDAAEGSSAPAAPIQGASGDTPHTQNIDTAEGNASTSTHIPGVELVVDLNLNNLGINARVPDNPEMRIHDTHPQQNIIGDVHRGVQTRNQLRNNRNAGLYSAIRESSQQNDWSFACYVSQEEPKSWKEALKDSAWVEAMQEELQQFHKLGVWKLVEKPENYKKIGTRWVFKCKKDDRGVVIRNKARLVVQGFRQIEGIDYNEVYAPVARLEAIRIFLAYASFKGFKVYQMDVKSAFLHVVVEEEVYVEQPPGFEDPVHPDRVWLLNKALYGLHQAPRAWYATLSTYLLENGFRRGLIDCTLFIKEQDGDLLLVQRIMQDKFEMSVMGEMNFFLGLQVQQTESGIFIHQTKYVGDILSRFQMSDATPIGTPLPTNHGITPDLKGEPVSPSYYRAMIGSLMYLTASRPDIMYPTCLLARYQVNPKASHLAAVKRIFRYLKAYPDTGLWYPRDNNFDLVAFSDSDFGGCKIDGKSTTAGCQFLGNRLVTWQCKKQTCVATSTCEAEYIAASSCCSQVLWIQQQLRDYGFEFLTTPIYVDNSAALDITKNPVQHSKTKHIEIKYHFIRDCFEKRLIDVVKVHTDDQRADLFTKAFDKSRFDFLLLVNGIKVKQE</sequence>
<feature type="compositionally biased region" description="Low complexity" evidence="7">
    <location>
        <begin position="1078"/>
        <end position="1093"/>
    </location>
</feature>
<dbReference type="GO" id="GO:0003676">
    <property type="term" value="F:nucleic acid binding"/>
    <property type="evidence" value="ECO:0007669"/>
    <property type="project" value="InterPro"/>
</dbReference>
<evidence type="ECO:0000313" key="11">
    <source>
        <dbReference type="Proteomes" id="UP000215914"/>
    </source>
</evidence>
<feature type="region of interest" description="Disordered" evidence="7">
    <location>
        <begin position="1125"/>
        <end position="1208"/>
    </location>
</feature>
<keyword evidence="5" id="KW-0862">Zinc</keyword>
<dbReference type="CDD" id="cd09272">
    <property type="entry name" value="RNase_HI_RT_Ty1"/>
    <property type="match status" value="1"/>
</dbReference>
<reference evidence="10" key="1">
    <citation type="journal article" date="2017" name="Nature">
        <title>The sunflower genome provides insights into oil metabolism, flowering and Asterid evolution.</title>
        <authorList>
            <person name="Badouin H."/>
            <person name="Gouzy J."/>
            <person name="Grassa C.J."/>
            <person name="Murat F."/>
            <person name="Staton S.E."/>
            <person name="Cottret L."/>
            <person name="Lelandais-Briere C."/>
            <person name="Owens G.L."/>
            <person name="Carrere S."/>
            <person name="Mayjonade B."/>
            <person name="Legrand L."/>
            <person name="Gill N."/>
            <person name="Kane N.C."/>
            <person name="Bowers J.E."/>
            <person name="Hubner S."/>
            <person name="Bellec A."/>
            <person name="Berard A."/>
            <person name="Berges H."/>
            <person name="Blanchet N."/>
            <person name="Boniface M.C."/>
            <person name="Brunel D."/>
            <person name="Catrice O."/>
            <person name="Chaidir N."/>
            <person name="Claudel C."/>
            <person name="Donnadieu C."/>
            <person name="Faraut T."/>
            <person name="Fievet G."/>
            <person name="Helmstetter N."/>
            <person name="King M."/>
            <person name="Knapp S.J."/>
            <person name="Lai Z."/>
            <person name="Le Paslier M.C."/>
            <person name="Lippi Y."/>
            <person name="Lorenzon L."/>
            <person name="Mandel J.R."/>
            <person name="Marage G."/>
            <person name="Marchand G."/>
            <person name="Marquand E."/>
            <person name="Bret-Mestries E."/>
            <person name="Morien E."/>
            <person name="Nambeesan S."/>
            <person name="Nguyen T."/>
            <person name="Pegot-Espagnet P."/>
            <person name="Pouilly N."/>
            <person name="Raftis F."/>
            <person name="Sallet E."/>
            <person name="Schiex T."/>
            <person name="Thomas J."/>
            <person name="Vandecasteele C."/>
            <person name="Vares D."/>
            <person name="Vear F."/>
            <person name="Vautrin S."/>
            <person name="Crespi M."/>
            <person name="Mangin B."/>
            <person name="Burke J.M."/>
            <person name="Salse J."/>
            <person name="Munos S."/>
            <person name="Vincourt P."/>
            <person name="Rieseberg L.H."/>
            <person name="Langlade N.B."/>
        </authorList>
    </citation>
    <scope>NUCLEOTIDE SEQUENCE</scope>
    <source>
        <tissue evidence="10">Leaves</tissue>
    </source>
</reference>
<dbReference type="GO" id="GO:0015074">
    <property type="term" value="P:DNA integration"/>
    <property type="evidence" value="ECO:0007669"/>
    <property type="project" value="InterPro"/>
</dbReference>
<evidence type="ECO:0000256" key="1">
    <source>
        <dbReference type="ARBA" id="ARBA00022670"/>
    </source>
</evidence>
<dbReference type="Proteomes" id="UP000215914">
    <property type="component" value="Unassembled WGS sequence"/>
</dbReference>
<dbReference type="Gene3D" id="4.10.60.10">
    <property type="entry name" value="Zinc finger, CCHC-type"/>
    <property type="match status" value="2"/>
</dbReference>
<dbReference type="GO" id="GO:0003964">
    <property type="term" value="F:RNA-directed DNA polymerase activity"/>
    <property type="evidence" value="ECO:0007669"/>
    <property type="project" value="UniProtKB-KW"/>
</dbReference>
<dbReference type="PANTHER" id="PTHR42648:SF32">
    <property type="entry name" value="RIBONUCLEASE H-LIKE DOMAIN, GAG-PRE-INTEGRASE DOMAIN PROTEIN-RELATED"/>
    <property type="match status" value="1"/>
</dbReference>
<feature type="region of interest" description="Disordered" evidence="7">
    <location>
        <begin position="561"/>
        <end position="599"/>
    </location>
</feature>
<evidence type="ECO:0000256" key="4">
    <source>
        <dbReference type="ARBA" id="ARBA00022801"/>
    </source>
</evidence>
<organism evidence="10 11">
    <name type="scientific">Helianthus annuus</name>
    <name type="common">Common sunflower</name>
    <dbReference type="NCBI Taxonomy" id="4232"/>
    <lineage>
        <taxon>Eukaryota</taxon>
        <taxon>Viridiplantae</taxon>
        <taxon>Streptophyta</taxon>
        <taxon>Embryophyta</taxon>
        <taxon>Tracheophyta</taxon>
        <taxon>Spermatophyta</taxon>
        <taxon>Magnoliopsida</taxon>
        <taxon>eudicotyledons</taxon>
        <taxon>Gunneridae</taxon>
        <taxon>Pentapetalae</taxon>
        <taxon>asterids</taxon>
        <taxon>campanulids</taxon>
        <taxon>Asterales</taxon>
        <taxon>Asteraceae</taxon>
        <taxon>Asteroideae</taxon>
        <taxon>Heliantheae alliance</taxon>
        <taxon>Heliantheae</taxon>
        <taxon>Helianthus</taxon>
    </lineage>
</organism>
<feature type="coiled-coil region" evidence="6">
    <location>
        <begin position="732"/>
        <end position="759"/>
    </location>
</feature>
<dbReference type="SUPFAM" id="SSF53098">
    <property type="entry name" value="Ribonuclease H-like"/>
    <property type="match status" value="1"/>
</dbReference>
<dbReference type="Pfam" id="PF00098">
    <property type="entry name" value="zf-CCHC"/>
    <property type="match status" value="2"/>
</dbReference>
<dbReference type="PROSITE" id="PS50158">
    <property type="entry name" value="ZF_CCHC"/>
    <property type="match status" value="2"/>
</dbReference>
<keyword evidence="1" id="KW-0645">Protease</keyword>
<dbReference type="InterPro" id="IPR043502">
    <property type="entry name" value="DNA/RNA_pol_sf"/>
</dbReference>
<evidence type="ECO:0000256" key="7">
    <source>
        <dbReference type="SAM" id="MobiDB-lite"/>
    </source>
</evidence>
<dbReference type="PROSITE" id="PS50994">
    <property type="entry name" value="INTEGRASE"/>
    <property type="match status" value="1"/>
</dbReference>
<feature type="region of interest" description="Disordered" evidence="7">
    <location>
        <begin position="982"/>
        <end position="1021"/>
    </location>
</feature>
<dbReference type="Pfam" id="PF07727">
    <property type="entry name" value="RVT_2"/>
    <property type="match status" value="2"/>
</dbReference>
<keyword evidence="6" id="KW-0175">Coiled coil</keyword>
<evidence type="ECO:0000256" key="5">
    <source>
        <dbReference type="PROSITE-ProRule" id="PRU00047"/>
    </source>
</evidence>
<dbReference type="Pfam" id="PF13976">
    <property type="entry name" value="gag_pre-integrs"/>
    <property type="match status" value="1"/>
</dbReference>
<evidence type="ECO:0000256" key="2">
    <source>
        <dbReference type="ARBA" id="ARBA00022723"/>
    </source>
</evidence>
<dbReference type="InterPro" id="IPR013103">
    <property type="entry name" value="RVT_2"/>
</dbReference>
<feature type="compositionally biased region" description="Polar residues" evidence="7">
    <location>
        <begin position="350"/>
        <end position="365"/>
    </location>
</feature>
<gene>
    <name evidence="10" type="ORF">HanXRQr2_Chr13g0610971</name>
</gene>
<feature type="region of interest" description="Disordered" evidence="7">
    <location>
        <begin position="1743"/>
        <end position="1788"/>
    </location>
</feature>
<dbReference type="Pfam" id="PF00665">
    <property type="entry name" value="rve"/>
    <property type="match status" value="1"/>
</dbReference>
<feature type="compositionally biased region" description="Low complexity" evidence="7">
    <location>
        <begin position="311"/>
        <end position="321"/>
    </location>
</feature>
<dbReference type="GO" id="GO:0008270">
    <property type="term" value="F:zinc ion binding"/>
    <property type="evidence" value="ECO:0007669"/>
    <property type="project" value="UniProtKB-KW"/>
</dbReference>
<feature type="compositionally biased region" description="Low complexity" evidence="7">
    <location>
        <begin position="568"/>
        <end position="587"/>
    </location>
</feature>
<keyword evidence="2" id="KW-0479">Metal-binding</keyword>
<feature type="region of interest" description="Disordered" evidence="7">
    <location>
        <begin position="824"/>
        <end position="871"/>
    </location>
</feature>
<feature type="domain" description="CCHC-type" evidence="8">
    <location>
        <begin position="1102"/>
        <end position="1117"/>
    </location>
</feature>
<dbReference type="Pfam" id="PF22936">
    <property type="entry name" value="Pol_BBD"/>
    <property type="match status" value="1"/>
</dbReference>
<dbReference type="EC" id="2.7.7.49" evidence="10"/>
<feature type="compositionally biased region" description="Basic and acidic residues" evidence="7">
    <location>
        <begin position="1161"/>
        <end position="1179"/>
    </location>
</feature>
<dbReference type="InterPro" id="IPR025724">
    <property type="entry name" value="GAG-pre-integrase_dom"/>
</dbReference>
<dbReference type="InterPro" id="IPR036875">
    <property type="entry name" value="Znf_CCHC_sf"/>
</dbReference>
<feature type="domain" description="Integrase catalytic" evidence="9">
    <location>
        <begin position="1439"/>
        <end position="1605"/>
    </location>
</feature>
<feature type="region of interest" description="Disordered" evidence="7">
    <location>
        <begin position="311"/>
        <end position="365"/>
    </location>
</feature>
<dbReference type="SMART" id="SM00343">
    <property type="entry name" value="ZnF_C2HC"/>
    <property type="match status" value="2"/>
</dbReference>
<evidence type="ECO:0000256" key="3">
    <source>
        <dbReference type="ARBA" id="ARBA00022750"/>
    </source>
</evidence>
<feature type="compositionally biased region" description="Acidic residues" evidence="7">
    <location>
        <begin position="855"/>
        <end position="865"/>
    </location>
</feature>
<evidence type="ECO:0000313" key="10">
    <source>
        <dbReference type="EMBL" id="KAF5775338.1"/>
    </source>
</evidence>
<feature type="compositionally biased region" description="Polar residues" evidence="7">
    <location>
        <begin position="831"/>
        <end position="849"/>
    </location>
</feature>
<dbReference type="GO" id="GO:0004190">
    <property type="term" value="F:aspartic-type endopeptidase activity"/>
    <property type="evidence" value="ECO:0007669"/>
    <property type="project" value="UniProtKB-KW"/>
</dbReference>
<accession>A0A9K3EL21</accession>
<dbReference type="InterPro" id="IPR012337">
    <property type="entry name" value="RNaseH-like_sf"/>
</dbReference>
<name>A0A9K3EL21_HELAN</name>
<evidence type="ECO:0000259" key="8">
    <source>
        <dbReference type="PROSITE" id="PS50158"/>
    </source>
</evidence>
<keyword evidence="10" id="KW-0808">Transferase</keyword>
<feature type="region of interest" description="Disordered" evidence="7">
    <location>
        <begin position="1062"/>
        <end position="1099"/>
    </location>
</feature>
<dbReference type="SUPFAM" id="SSF56672">
    <property type="entry name" value="DNA/RNA polymerases"/>
    <property type="match status" value="1"/>
</dbReference>
<evidence type="ECO:0000259" key="9">
    <source>
        <dbReference type="PROSITE" id="PS50994"/>
    </source>
</evidence>
<dbReference type="InterPro" id="IPR001584">
    <property type="entry name" value="Integrase_cat-core"/>
</dbReference>
<dbReference type="PANTHER" id="PTHR42648">
    <property type="entry name" value="TRANSPOSASE, PUTATIVE-RELATED"/>
    <property type="match status" value="1"/>
</dbReference>
<dbReference type="InterPro" id="IPR036397">
    <property type="entry name" value="RNaseH_sf"/>
</dbReference>
<dbReference type="Gramene" id="mRNA:HanXRQr2_Chr13g0610971">
    <property type="protein sequence ID" value="mRNA:HanXRQr2_Chr13g0610971"/>
    <property type="gene ID" value="HanXRQr2_Chr13g0610971"/>
</dbReference>
<proteinExistence type="predicted"/>
<dbReference type="GO" id="GO:0006508">
    <property type="term" value="P:proteolysis"/>
    <property type="evidence" value="ECO:0007669"/>
    <property type="project" value="UniProtKB-KW"/>
</dbReference>
<dbReference type="InterPro" id="IPR054722">
    <property type="entry name" value="PolX-like_BBD"/>
</dbReference>
<feature type="compositionally biased region" description="Basic and acidic residues" evidence="7">
    <location>
        <begin position="1142"/>
        <end position="1154"/>
    </location>
</feature>